<dbReference type="GO" id="GO:0008270">
    <property type="term" value="F:zinc ion binding"/>
    <property type="evidence" value="ECO:0007669"/>
    <property type="project" value="UniProtKB-KW"/>
</dbReference>
<dbReference type="Pfam" id="PF04434">
    <property type="entry name" value="SWIM"/>
    <property type="match status" value="1"/>
</dbReference>
<dbReference type="Proteomes" id="UP000272400">
    <property type="component" value="Unassembled WGS sequence"/>
</dbReference>
<evidence type="ECO:0000313" key="3">
    <source>
        <dbReference type="EMBL" id="ROO87298.1"/>
    </source>
</evidence>
<dbReference type="OrthoDB" id="3677745at2"/>
<dbReference type="InterPro" id="IPR007527">
    <property type="entry name" value="Znf_SWIM"/>
</dbReference>
<keyword evidence="1" id="KW-0863">Zinc-finger</keyword>
<dbReference type="PROSITE" id="PS50966">
    <property type="entry name" value="ZF_SWIM"/>
    <property type="match status" value="1"/>
</dbReference>
<evidence type="ECO:0000256" key="1">
    <source>
        <dbReference type="PROSITE-ProRule" id="PRU00325"/>
    </source>
</evidence>
<keyword evidence="1" id="KW-0479">Metal-binding</keyword>
<reference evidence="3 4" key="1">
    <citation type="submission" date="2018-11" db="EMBL/GenBank/DDBJ databases">
        <title>Sequencing the genomes of 1000 actinobacteria strains.</title>
        <authorList>
            <person name="Klenk H.-P."/>
        </authorList>
    </citation>
    <scope>NUCLEOTIDE SEQUENCE [LARGE SCALE GENOMIC DNA]</scope>
    <source>
        <strain evidence="3 4">DSM 44254</strain>
    </source>
</reference>
<evidence type="ECO:0000259" key="2">
    <source>
        <dbReference type="PROSITE" id="PS50966"/>
    </source>
</evidence>
<evidence type="ECO:0000313" key="4">
    <source>
        <dbReference type="Proteomes" id="UP000272400"/>
    </source>
</evidence>
<sequence>MARARVTEEWIRARAGERTFSRGRVYFARGKVGNLSVTATGTTARVNGTKPYEVRVALQADGLSTLCTCPMGDDGGLCKHGVATALAWLAQDGPLPLPDAPEKITDARLRDFLAAQDPEWLAAELMKAAAADPVLRTRLEVAAGADPGAVVDVERLRHRLAVPMGVLTAPRYEYSTYADGDPALARFEEVLEELAALTAGGLAPVAIELTEYAIDALVPHVSDSEHLIQTMLAETREVHKTACAAGHPDPVALADRMVDQADALFADALPAYADALGPEGMARYRVRVERAMARQESDEELELDSETLARLRTHLAEHDGGADGLIALLGDREPVLAEIVRIAEALAAEGRDADAIGWIRGHLERFKDPGPHRDWTVWRDLRGLRELAARCHVRAGDRRGAVELLWPVFTDLPMDTTYKAVVEAAGDHWPRWRVRALSLVPELLSRSGGSGHTTLIEILLLEGEAEAAWRAALDHGMSGSALLAAARSRAETHPADAIPVLLDAAETTISGTGKWRYSHAADLLAEAHLLAERSDGLAAFTRELVALRLRHKRKSALQGFLDKAGLP</sequence>
<name>A0A3N1D2J8_9ACTN</name>
<dbReference type="RefSeq" id="WP_123666597.1">
    <property type="nucleotide sequence ID" value="NZ_RJKE01000001.1"/>
</dbReference>
<dbReference type="EMBL" id="RJKE01000001">
    <property type="protein sequence ID" value="ROO87298.1"/>
    <property type="molecule type" value="Genomic_DNA"/>
</dbReference>
<gene>
    <name evidence="3" type="ORF">EDD29_4895</name>
</gene>
<comment type="caution">
    <text evidence="3">The sequence shown here is derived from an EMBL/GenBank/DDBJ whole genome shotgun (WGS) entry which is preliminary data.</text>
</comment>
<organism evidence="3 4">
    <name type="scientific">Actinocorallia herbida</name>
    <dbReference type="NCBI Taxonomy" id="58109"/>
    <lineage>
        <taxon>Bacteria</taxon>
        <taxon>Bacillati</taxon>
        <taxon>Actinomycetota</taxon>
        <taxon>Actinomycetes</taxon>
        <taxon>Streptosporangiales</taxon>
        <taxon>Thermomonosporaceae</taxon>
        <taxon>Actinocorallia</taxon>
    </lineage>
</organism>
<keyword evidence="4" id="KW-1185">Reference proteome</keyword>
<protein>
    <submittedName>
        <fullName evidence="3">Putative Zn finger protein</fullName>
    </submittedName>
</protein>
<dbReference type="AlphaFoldDB" id="A0A3N1D2J8"/>
<proteinExistence type="predicted"/>
<feature type="domain" description="SWIM-type" evidence="2">
    <location>
        <begin position="52"/>
        <end position="89"/>
    </location>
</feature>
<accession>A0A3N1D2J8</accession>
<keyword evidence="1" id="KW-0862">Zinc</keyword>